<comment type="cofactor">
    <cofactor evidence="1">
        <name>Cu(2+)</name>
        <dbReference type="ChEBI" id="CHEBI:29036"/>
    </cofactor>
</comment>
<evidence type="ECO:0000256" key="11">
    <source>
        <dbReference type="ARBA" id="ARBA00023277"/>
    </source>
</evidence>
<dbReference type="Gene3D" id="2.70.50.70">
    <property type="match status" value="1"/>
</dbReference>
<evidence type="ECO:0000259" key="16">
    <source>
        <dbReference type="Pfam" id="PF03443"/>
    </source>
</evidence>
<dbReference type="InterPro" id="IPR049892">
    <property type="entry name" value="AA9"/>
</dbReference>
<dbReference type="GO" id="GO:0046872">
    <property type="term" value="F:metal ion binding"/>
    <property type="evidence" value="ECO:0007669"/>
    <property type="project" value="UniProtKB-KW"/>
</dbReference>
<keyword evidence="9" id="KW-0503">Monooxygenase</keyword>
<dbReference type="PANTHER" id="PTHR33353">
    <property type="entry name" value="PUTATIVE (AFU_ORTHOLOGUE AFUA_1G12560)-RELATED"/>
    <property type="match status" value="1"/>
</dbReference>
<dbReference type="PANTHER" id="PTHR33353:SF19">
    <property type="entry name" value="GLYCOSYLHYDROLASE FAMILY 61-8 PROTEIN"/>
    <property type="match status" value="1"/>
</dbReference>
<keyword evidence="8" id="KW-0186">Copper</keyword>
<sequence length="319" mass="34830">MHGNVLPECLPGPVTRLAHDIPSVASRLPRKSHLAAVSSSQFPTPLPPPPTTAMAVIVPLLLAVLALSGPALAHGGLANYTVGDTWYRGYDPDTPAAEQLGRPWLVQRPWASIDPIFSVDDKFLACNKPGTPAVAYMPIRAGENITAVYWYWLHPVGPMTVWLARCGGSDTTQDLCSAVDVNEAEWFKIWEAGLIGDVPNLAEAMWYQKQFQNWDGSPDLWPATIPAGLRPGLYMIRHEILSIHIEDKPQFYPECGYLNVTGTGAAFPPRDMLKKFPGAYDANDPSIKIDIYASNATTYIIPGGPVWDGSVMDKYCLGC</sequence>
<keyword evidence="3" id="KW-0964">Secreted</keyword>
<evidence type="ECO:0000256" key="5">
    <source>
        <dbReference type="ARBA" id="ARBA00022729"/>
    </source>
</evidence>
<evidence type="ECO:0000256" key="15">
    <source>
        <dbReference type="ARBA" id="ARBA00047174"/>
    </source>
</evidence>
<dbReference type="GO" id="GO:0030245">
    <property type="term" value="P:cellulose catabolic process"/>
    <property type="evidence" value="ECO:0007669"/>
    <property type="project" value="UniProtKB-KW"/>
</dbReference>
<dbReference type="AlphaFoldDB" id="A0AAE0NB82"/>
<reference evidence="17" key="1">
    <citation type="journal article" date="2023" name="Mol. Phylogenet. Evol.">
        <title>Genome-scale phylogeny and comparative genomics of the fungal order Sordariales.</title>
        <authorList>
            <person name="Hensen N."/>
            <person name="Bonometti L."/>
            <person name="Westerberg I."/>
            <person name="Brannstrom I.O."/>
            <person name="Guillou S."/>
            <person name="Cros-Aarteil S."/>
            <person name="Calhoun S."/>
            <person name="Haridas S."/>
            <person name="Kuo A."/>
            <person name="Mondo S."/>
            <person name="Pangilinan J."/>
            <person name="Riley R."/>
            <person name="LaButti K."/>
            <person name="Andreopoulos B."/>
            <person name="Lipzen A."/>
            <person name="Chen C."/>
            <person name="Yan M."/>
            <person name="Daum C."/>
            <person name="Ng V."/>
            <person name="Clum A."/>
            <person name="Steindorff A."/>
            <person name="Ohm R.A."/>
            <person name="Martin F."/>
            <person name="Silar P."/>
            <person name="Natvig D.O."/>
            <person name="Lalanne C."/>
            <person name="Gautier V."/>
            <person name="Ament-Velasquez S.L."/>
            <person name="Kruys A."/>
            <person name="Hutchinson M.I."/>
            <person name="Powell A.J."/>
            <person name="Barry K."/>
            <person name="Miller A.N."/>
            <person name="Grigoriev I.V."/>
            <person name="Debuchy R."/>
            <person name="Gladieux P."/>
            <person name="Hiltunen Thoren M."/>
            <person name="Johannesson H."/>
        </authorList>
    </citation>
    <scope>NUCLEOTIDE SEQUENCE</scope>
    <source>
        <strain evidence="17">CBS 958.72</strain>
    </source>
</reference>
<dbReference type="Proteomes" id="UP001287356">
    <property type="component" value="Unassembled WGS sequence"/>
</dbReference>
<keyword evidence="4" id="KW-0479">Metal-binding</keyword>
<comment type="caution">
    <text evidence="17">The sequence shown here is derived from an EMBL/GenBank/DDBJ whole genome shotgun (WGS) entry which is preliminary data.</text>
</comment>
<accession>A0AAE0NB82</accession>
<gene>
    <name evidence="17" type="ORF">B0T24DRAFT_232573</name>
</gene>
<keyword evidence="6" id="KW-0136">Cellulose degradation</keyword>
<dbReference type="GO" id="GO:0005576">
    <property type="term" value="C:extracellular region"/>
    <property type="evidence" value="ECO:0007669"/>
    <property type="project" value="UniProtKB-SubCell"/>
</dbReference>
<evidence type="ECO:0000256" key="9">
    <source>
        <dbReference type="ARBA" id="ARBA00023033"/>
    </source>
</evidence>
<evidence type="ECO:0000256" key="6">
    <source>
        <dbReference type="ARBA" id="ARBA00023001"/>
    </source>
</evidence>
<evidence type="ECO:0000256" key="8">
    <source>
        <dbReference type="ARBA" id="ARBA00023008"/>
    </source>
</evidence>
<proteinExistence type="inferred from homology"/>
<keyword evidence="10" id="KW-1015">Disulfide bond</keyword>
<keyword evidence="17" id="KW-0378">Hydrolase</keyword>
<dbReference type="Pfam" id="PF03443">
    <property type="entry name" value="AA9"/>
    <property type="match status" value="1"/>
</dbReference>
<dbReference type="EMBL" id="JAULSN010000003">
    <property type="protein sequence ID" value="KAK3376903.1"/>
    <property type="molecule type" value="Genomic_DNA"/>
</dbReference>
<reference evidence="17" key="2">
    <citation type="submission" date="2023-06" db="EMBL/GenBank/DDBJ databases">
        <authorList>
            <consortium name="Lawrence Berkeley National Laboratory"/>
            <person name="Haridas S."/>
            <person name="Hensen N."/>
            <person name="Bonometti L."/>
            <person name="Westerberg I."/>
            <person name="Brannstrom I.O."/>
            <person name="Guillou S."/>
            <person name="Cros-Aarteil S."/>
            <person name="Calhoun S."/>
            <person name="Kuo A."/>
            <person name="Mondo S."/>
            <person name="Pangilinan J."/>
            <person name="Riley R."/>
            <person name="Labutti K."/>
            <person name="Andreopoulos B."/>
            <person name="Lipzen A."/>
            <person name="Chen C."/>
            <person name="Yanf M."/>
            <person name="Daum C."/>
            <person name="Ng V."/>
            <person name="Clum A."/>
            <person name="Steindorff A."/>
            <person name="Ohm R."/>
            <person name="Martin F."/>
            <person name="Silar P."/>
            <person name="Natvig D."/>
            <person name="Lalanne C."/>
            <person name="Gautier V."/>
            <person name="Ament-Velasquez S.L."/>
            <person name="Kruys A."/>
            <person name="Hutchinson M.I."/>
            <person name="Powell A.J."/>
            <person name="Barry K."/>
            <person name="Miller A.N."/>
            <person name="Grigoriev I.V."/>
            <person name="Debuchy R."/>
            <person name="Gladieux P."/>
            <person name="Thoren M.H."/>
            <person name="Johannesson H."/>
        </authorList>
    </citation>
    <scope>NUCLEOTIDE SEQUENCE</scope>
    <source>
        <strain evidence="17">CBS 958.72</strain>
    </source>
</reference>
<evidence type="ECO:0000256" key="10">
    <source>
        <dbReference type="ARBA" id="ARBA00023157"/>
    </source>
</evidence>
<evidence type="ECO:0000256" key="12">
    <source>
        <dbReference type="ARBA" id="ARBA00023326"/>
    </source>
</evidence>
<keyword evidence="18" id="KW-1185">Reference proteome</keyword>
<feature type="domain" description="Auxiliary Activity family 9 catalytic" evidence="16">
    <location>
        <begin position="74"/>
        <end position="299"/>
    </location>
</feature>
<evidence type="ECO:0000256" key="3">
    <source>
        <dbReference type="ARBA" id="ARBA00022525"/>
    </source>
</evidence>
<organism evidence="17 18">
    <name type="scientific">Lasiosphaeria ovina</name>
    <dbReference type="NCBI Taxonomy" id="92902"/>
    <lineage>
        <taxon>Eukaryota</taxon>
        <taxon>Fungi</taxon>
        <taxon>Dikarya</taxon>
        <taxon>Ascomycota</taxon>
        <taxon>Pezizomycotina</taxon>
        <taxon>Sordariomycetes</taxon>
        <taxon>Sordariomycetidae</taxon>
        <taxon>Sordariales</taxon>
        <taxon>Lasiosphaeriaceae</taxon>
        <taxon>Lasiosphaeria</taxon>
    </lineage>
</organism>
<dbReference type="InterPro" id="IPR005103">
    <property type="entry name" value="AA9_LPMO"/>
</dbReference>
<evidence type="ECO:0000256" key="7">
    <source>
        <dbReference type="ARBA" id="ARBA00023002"/>
    </source>
</evidence>
<evidence type="ECO:0000313" key="17">
    <source>
        <dbReference type="EMBL" id="KAK3376903.1"/>
    </source>
</evidence>
<name>A0AAE0NB82_9PEZI</name>
<comment type="catalytic activity">
    <reaction evidence="14">
        <text>[(1-&gt;4)-beta-D-glucosyl]n+m + reduced acceptor + O2 = 4-dehydro-beta-D-glucosyl-[(1-&gt;4)-beta-D-glucosyl]n-1 + [(1-&gt;4)-beta-D-glucosyl]m + acceptor + H2O.</text>
        <dbReference type="EC" id="1.14.99.56"/>
    </reaction>
</comment>
<keyword evidence="12" id="KW-0624">Polysaccharide degradation</keyword>
<evidence type="ECO:0000313" key="18">
    <source>
        <dbReference type="Proteomes" id="UP001287356"/>
    </source>
</evidence>
<evidence type="ECO:0000256" key="4">
    <source>
        <dbReference type="ARBA" id="ARBA00022723"/>
    </source>
</evidence>
<dbReference type="CDD" id="cd21175">
    <property type="entry name" value="LPMO_AA9"/>
    <property type="match status" value="1"/>
</dbReference>
<evidence type="ECO:0000256" key="14">
    <source>
        <dbReference type="ARBA" id="ARBA00045077"/>
    </source>
</evidence>
<protein>
    <recommendedName>
        <fullName evidence="15">lytic cellulose monooxygenase (C4-dehydrogenating)</fullName>
        <ecNumber evidence="15">1.14.99.56</ecNumber>
    </recommendedName>
</protein>
<dbReference type="GO" id="GO:0016787">
    <property type="term" value="F:hydrolase activity"/>
    <property type="evidence" value="ECO:0007669"/>
    <property type="project" value="UniProtKB-KW"/>
</dbReference>
<keyword evidence="7" id="KW-0560">Oxidoreductase</keyword>
<comment type="subcellular location">
    <subcellularLocation>
        <location evidence="2">Secreted</location>
    </subcellularLocation>
</comment>
<evidence type="ECO:0000256" key="13">
    <source>
        <dbReference type="ARBA" id="ARBA00044502"/>
    </source>
</evidence>
<keyword evidence="5" id="KW-0732">Signal</keyword>
<evidence type="ECO:0000256" key="2">
    <source>
        <dbReference type="ARBA" id="ARBA00004613"/>
    </source>
</evidence>
<keyword evidence="11" id="KW-0119">Carbohydrate metabolism</keyword>
<dbReference type="GO" id="GO:0004497">
    <property type="term" value="F:monooxygenase activity"/>
    <property type="evidence" value="ECO:0007669"/>
    <property type="project" value="UniProtKB-KW"/>
</dbReference>
<comment type="similarity">
    <text evidence="13">Belongs to the polysaccharide monooxygenase AA9 family.</text>
</comment>
<dbReference type="EC" id="1.14.99.56" evidence="15"/>
<evidence type="ECO:0000256" key="1">
    <source>
        <dbReference type="ARBA" id="ARBA00001973"/>
    </source>
</evidence>